<evidence type="ECO:0000259" key="1">
    <source>
        <dbReference type="PROSITE" id="PS51500"/>
    </source>
</evidence>
<gene>
    <name evidence="2" type="primary">sinI</name>
    <name evidence="2" type="ORF">FQP34_05295</name>
</gene>
<reference evidence="2 3" key="1">
    <citation type="submission" date="2019-07" db="EMBL/GenBank/DDBJ databases">
        <title>Genome assembly of Bacillus simplex strain GGC-P6A.</title>
        <authorList>
            <person name="Jennings M.E."/>
            <person name="Barton H.A."/>
        </authorList>
    </citation>
    <scope>NUCLEOTIDE SEQUENCE [LARGE SCALE GENOMIC DNA]</scope>
    <source>
        <strain evidence="2 3">GGC-P6A</strain>
    </source>
</reference>
<proteinExistence type="predicted"/>
<dbReference type="GO" id="GO:0006355">
    <property type="term" value="P:regulation of DNA-templated transcription"/>
    <property type="evidence" value="ECO:0007669"/>
    <property type="project" value="InterPro"/>
</dbReference>
<evidence type="ECO:0000313" key="3">
    <source>
        <dbReference type="Proteomes" id="UP000317770"/>
    </source>
</evidence>
<dbReference type="EMBL" id="VNKI01000002">
    <property type="protein sequence ID" value="TVX82995.1"/>
    <property type="molecule type" value="Genomic_DNA"/>
</dbReference>
<dbReference type="Proteomes" id="UP000317770">
    <property type="component" value="Unassembled WGS sequence"/>
</dbReference>
<keyword evidence="2" id="KW-0238">DNA-binding</keyword>
<dbReference type="InterPro" id="IPR036281">
    <property type="entry name" value="SinR/SinI_dimer_dom_sf"/>
</dbReference>
<dbReference type="InterPro" id="IPR010981">
    <property type="entry name" value="SinR/SinI_dimer_dom"/>
</dbReference>
<dbReference type="SUPFAM" id="SSF47406">
    <property type="entry name" value="SinR repressor dimerisation domain-like"/>
    <property type="match status" value="1"/>
</dbReference>
<feature type="domain" description="Sin" evidence="1">
    <location>
        <begin position="2"/>
        <end position="40"/>
    </location>
</feature>
<dbReference type="Pfam" id="PF08671">
    <property type="entry name" value="SinI"/>
    <property type="match status" value="1"/>
</dbReference>
<name>A0A8B5Y2M2_9BACI</name>
<accession>A0A8B5Y2M2</accession>
<dbReference type="GO" id="GO:0046983">
    <property type="term" value="F:protein dimerization activity"/>
    <property type="evidence" value="ECO:0007669"/>
    <property type="project" value="InterPro"/>
</dbReference>
<evidence type="ECO:0000313" key="2">
    <source>
        <dbReference type="EMBL" id="TVX82995.1"/>
    </source>
</evidence>
<dbReference type="RefSeq" id="WP_144477654.1">
    <property type="nucleotide sequence ID" value="NZ_JARMTY010000011.1"/>
</dbReference>
<sequence>MSNSLFIEKGLDKEWAELILYARELGISIDEIREFLNRSQSSGPE</sequence>
<dbReference type="GO" id="GO:0003677">
    <property type="term" value="F:DNA binding"/>
    <property type="evidence" value="ECO:0007669"/>
    <property type="project" value="UniProtKB-KW"/>
</dbReference>
<dbReference type="PROSITE" id="PS51500">
    <property type="entry name" value="SIN"/>
    <property type="match status" value="1"/>
</dbReference>
<protein>
    <submittedName>
        <fullName evidence="2">DNA-binding anti-repressor SinI</fullName>
    </submittedName>
</protein>
<organism evidence="2 3">
    <name type="scientific">Peribacillus simplex</name>
    <dbReference type="NCBI Taxonomy" id="1478"/>
    <lineage>
        <taxon>Bacteria</taxon>
        <taxon>Bacillati</taxon>
        <taxon>Bacillota</taxon>
        <taxon>Bacilli</taxon>
        <taxon>Bacillales</taxon>
        <taxon>Bacillaceae</taxon>
        <taxon>Peribacillus</taxon>
    </lineage>
</organism>
<comment type="caution">
    <text evidence="2">The sequence shown here is derived from an EMBL/GenBank/DDBJ whole genome shotgun (WGS) entry which is preliminary data.</text>
</comment>
<dbReference type="AlphaFoldDB" id="A0A8B5Y2M2"/>